<reference evidence="1 2" key="1">
    <citation type="journal article" date="2017" name="Mol. Plant">
        <title>The Genome of Medicinal Plant Macleaya cordata Provides New Insights into Benzylisoquinoline Alkaloids Metabolism.</title>
        <authorList>
            <person name="Liu X."/>
            <person name="Liu Y."/>
            <person name="Huang P."/>
            <person name="Ma Y."/>
            <person name="Qing Z."/>
            <person name="Tang Q."/>
            <person name="Cao H."/>
            <person name="Cheng P."/>
            <person name="Zheng Y."/>
            <person name="Yuan Z."/>
            <person name="Zhou Y."/>
            <person name="Liu J."/>
            <person name="Tang Z."/>
            <person name="Zhuo Y."/>
            <person name="Zhang Y."/>
            <person name="Yu L."/>
            <person name="Huang J."/>
            <person name="Yang P."/>
            <person name="Peng Q."/>
            <person name="Zhang J."/>
            <person name="Jiang W."/>
            <person name="Zhang Z."/>
            <person name="Lin K."/>
            <person name="Ro D.K."/>
            <person name="Chen X."/>
            <person name="Xiong X."/>
            <person name="Shang Y."/>
            <person name="Huang S."/>
            <person name="Zeng J."/>
        </authorList>
    </citation>
    <scope>NUCLEOTIDE SEQUENCE [LARGE SCALE GENOMIC DNA]</scope>
    <source>
        <strain evidence="2">cv. BLH2017</strain>
        <tissue evidence="1">Root</tissue>
    </source>
</reference>
<dbReference type="InParanoid" id="A0A200QEH9"/>
<gene>
    <name evidence="1" type="ORF">BVC80_1405g10</name>
</gene>
<dbReference type="Proteomes" id="UP000195402">
    <property type="component" value="Unassembled WGS sequence"/>
</dbReference>
<evidence type="ECO:0000313" key="1">
    <source>
        <dbReference type="EMBL" id="OVA08842.1"/>
    </source>
</evidence>
<dbReference type="EMBL" id="MVGT01002251">
    <property type="protein sequence ID" value="OVA08842.1"/>
    <property type="molecule type" value="Genomic_DNA"/>
</dbReference>
<name>A0A200QEH9_MACCD</name>
<proteinExistence type="predicted"/>
<keyword evidence="2" id="KW-1185">Reference proteome</keyword>
<evidence type="ECO:0000313" key="2">
    <source>
        <dbReference type="Proteomes" id="UP000195402"/>
    </source>
</evidence>
<dbReference type="OrthoDB" id="1432456at2759"/>
<sequence>MAKVTVWFIRSLWGSDNFDWACVPSNGRSGGIILIWDDSLMKKEGVFVGNHSVSVEISVVGDEFRWVLSSAYALNSAAEKILF</sequence>
<accession>A0A200QEH9</accession>
<protein>
    <submittedName>
        <fullName evidence="1">Uncharacterized protein</fullName>
    </submittedName>
</protein>
<dbReference type="AlphaFoldDB" id="A0A200QEH9"/>
<organism evidence="1 2">
    <name type="scientific">Macleaya cordata</name>
    <name type="common">Five-seeded plume-poppy</name>
    <name type="synonym">Bocconia cordata</name>
    <dbReference type="NCBI Taxonomy" id="56857"/>
    <lineage>
        <taxon>Eukaryota</taxon>
        <taxon>Viridiplantae</taxon>
        <taxon>Streptophyta</taxon>
        <taxon>Embryophyta</taxon>
        <taxon>Tracheophyta</taxon>
        <taxon>Spermatophyta</taxon>
        <taxon>Magnoliopsida</taxon>
        <taxon>Ranunculales</taxon>
        <taxon>Papaveraceae</taxon>
        <taxon>Papaveroideae</taxon>
        <taxon>Macleaya</taxon>
    </lineage>
</organism>
<comment type="caution">
    <text evidence="1">The sequence shown here is derived from an EMBL/GenBank/DDBJ whole genome shotgun (WGS) entry which is preliminary data.</text>
</comment>